<evidence type="ECO:0000313" key="1">
    <source>
        <dbReference type="EMBL" id="VDM76977.1"/>
    </source>
</evidence>
<sequence length="56" mass="6637">MKASPDHPVNRFTWRKMEAEGQLSEEMLKKKKTVLDYYKSRFFGSLTDPYSTSDEM</sequence>
<organism evidence="1 2">
    <name type="scientific">Strongylus vulgaris</name>
    <name type="common">Blood worm</name>
    <dbReference type="NCBI Taxonomy" id="40348"/>
    <lineage>
        <taxon>Eukaryota</taxon>
        <taxon>Metazoa</taxon>
        <taxon>Ecdysozoa</taxon>
        <taxon>Nematoda</taxon>
        <taxon>Chromadorea</taxon>
        <taxon>Rhabditida</taxon>
        <taxon>Rhabditina</taxon>
        <taxon>Rhabditomorpha</taxon>
        <taxon>Strongyloidea</taxon>
        <taxon>Strongylidae</taxon>
        <taxon>Strongylus</taxon>
    </lineage>
</organism>
<dbReference type="EMBL" id="UYYB01098144">
    <property type="protein sequence ID" value="VDM76977.1"/>
    <property type="molecule type" value="Genomic_DNA"/>
</dbReference>
<dbReference type="Proteomes" id="UP000270094">
    <property type="component" value="Unassembled WGS sequence"/>
</dbReference>
<accession>A0A3P7JLD6</accession>
<protein>
    <submittedName>
        <fullName evidence="1">Uncharacterized protein</fullName>
    </submittedName>
</protein>
<dbReference type="OrthoDB" id="5861055at2759"/>
<name>A0A3P7JLD6_STRVU</name>
<gene>
    <name evidence="1" type="ORF">SVUK_LOCUS11975</name>
</gene>
<dbReference type="AlphaFoldDB" id="A0A3P7JLD6"/>
<reference evidence="1 2" key="1">
    <citation type="submission" date="2018-11" db="EMBL/GenBank/DDBJ databases">
        <authorList>
            <consortium name="Pathogen Informatics"/>
        </authorList>
    </citation>
    <scope>NUCLEOTIDE SEQUENCE [LARGE SCALE GENOMIC DNA]</scope>
</reference>
<proteinExistence type="predicted"/>
<keyword evidence="2" id="KW-1185">Reference proteome</keyword>
<evidence type="ECO:0000313" key="2">
    <source>
        <dbReference type="Proteomes" id="UP000270094"/>
    </source>
</evidence>